<dbReference type="InterPro" id="IPR003439">
    <property type="entry name" value="ABC_transporter-like_ATP-bd"/>
</dbReference>
<dbReference type="Proteomes" id="UP000295726">
    <property type="component" value="Unassembled WGS sequence"/>
</dbReference>
<dbReference type="CDD" id="cd03254">
    <property type="entry name" value="ABCC_Glucan_exporter_like"/>
    <property type="match status" value="1"/>
</dbReference>
<keyword evidence="7 10" id="KW-1133">Transmembrane helix</keyword>
<dbReference type="Gene3D" id="3.40.50.300">
    <property type="entry name" value="P-loop containing nucleotide triphosphate hydrolases"/>
    <property type="match status" value="1"/>
</dbReference>
<dbReference type="InterPro" id="IPR017871">
    <property type="entry name" value="ABC_transporter-like_CS"/>
</dbReference>
<feature type="transmembrane region" description="Helical" evidence="10">
    <location>
        <begin position="299"/>
        <end position="317"/>
    </location>
</feature>
<reference evidence="13 14" key="1">
    <citation type="submission" date="2019-03" db="EMBL/GenBank/DDBJ databases">
        <title>Genomic Encyclopedia of Type Strains, Phase IV (KMG-IV): sequencing the most valuable type-strain genomes for metagenomic binning, comparative biology and taxonomic classification.</title>
        <authorList>
            <person name="Goeker M."/>
        </authorList>
    </citation>
    <scope>NUCLEOTIDE SEQUENCE [LARGE SCALE GENOMIC DNA]</scope>
    <source>
        <strain evidence="13 14">DSM 29489</strain>
    </source>
</reference>
<dbReference type="InterPro" id="IPR039421">
    <property type="entry name" value="Type_1_exporter"/>
</dbReference>
<keyword evidence="5" id="KW-0547">Nucleotide-binding</keyword>
<dbReference type="InterPro" id="IPR003593">
    <property type="entry name" value="AAA+_ATPase"/>
</dbReference>
<dbReference type="GO" id="GO:0016887">
    <property type="term" value="F:ATP hydrolysis activity"/>
    <property type="evidence" value="ECO:0007669"/>
    <property type="project" value="InterPro"/>
</dbReference>
<gene>
    <name evidence="13" type="ORF">EDD59_12616</name>
</gene>
<dbReference type="Gene3D" id="1.20.1560.10">
    <property type="entry name" value="ABC transporter type 1, transmembrane domain"/>
    <property type="match status" value="1"/>
</dbReference>
<keyword evidence="3" id="KW-1003">Cell membrane</keyword>
<feature type="transmembrane region" description="Helical" evidence="10">
    <location>
        <begin position="188"/>
        <end position="205"/>
    </location>
</feature>
<feature type="transmembrane region" description="Helical" evidence="10">
    <location>
        <begin position="211"/>
        <end position="228"/>
    </location>
</feature>
<dbReference type="SMART" id="SM00382">
    <property type="entry name" value="AAA"/>
    <property type="match status" value="1"/>
</dbReference>
<evidence type="ECO:0000259" key="11">
    <source>
        <dbReference type="PROSITE" id="PS50893"/>
    </source>
</evidence>
<dbReference type="PANTHER" id="PTHR43394">
    <property type="entry name" value="ATP-DEPENDENT PERMEASE MDL1, MITOCHONDRIAL"/>
    <property type="match status" value="1"/>
</dbReference>
<accession>A0A4R3K1Y0</accession>
<dbReference type="CDD" id="cd18547">
    <property type="entry name" value="ABC_6TM_Tm288_like"/>
    <property type="match status" value="1"/>
</dbReference>
<keyword evidence="6 13" id="KW-0067">ATP-binding</keyword>
<organism evidence="13 14">
    <name type="scientific">Muricomes intestini</name>
    <dbReference type="NCBI Taxonomy" id="1796634"/>
    <lineage>
        <taxon>Bacteria</taxon>
        <taxon>Bacillati</taxon>
        <taxon>Bacillota</taxon>
        <taxon>Clostridia</taxon>
        <taxon>Lachnospirales</taxon>
        <taxon>Lachnospiraceae</taxon>
        <taxon>Muricomes</taxon>
    </lineage>
</organism>
<dbReference type="FunFam" id="1.20.1560.10:FF:000011">
    <property type="entry name" value="Multidrug ABC transporter ATP-binding protein"/>
    <property type="match status" value="1"/>
</dbReference>
<evidence type="ECO:0000256" key="8">
    <source>
        <dbReference type="ARBA" id="ARBA00023136"/>
    </source>
</evidence>
<evidence type="ECO:0000256" key="4">
    <source>
        <dbReference type="ARBA" id="ARBA00022692"/>
    </source>
</evidence>
<keyword evidence="4 10" id="KW-0812">Transmembrane</keyword>
<feature type="domain" description="ABC transmembrane type-1" evidence="12">
    <location>
        <begin position="60"/>
        <end position="352"/>
    </location>
</feature>
<evidence type="ECO:0000256" key="6">
    <source>
        <dbReference type="ARBA" id="ARBA00022840"/>
    </source>
</evidence>
<dbReference type="GO" id="GO:0005886">
    <property type="term" value="C:plasma membrane"/>
    <property type="evidence" value="ECO:0007669"/>
    <property type="project" value="UniProtKB-SubCell"/>
</dbReference>
<evidence type="ECO:0000313" key="14">
    <source>
        <dbReference type="Proteomes" id="UP000295726"/>
    </source>
</evidence>
<comment type="caution">
    <text evidence="13">The sequence shown here is derived from an EMBL/GenBank/DDBJ whole genome shotgun (WGS) entry which is preliminary data.</text>
</comment>
<keyword evidence="14" id="KW-1185">Reference proteome</keyword>
<dbReference type="FunFam" id="3.40.50.300:FF:000287">
    <property type="entry name" value="Multidrug ABC transporter ATP-binding protein"/>
    <property type="match status" value="1"/>
</dbReference>
<dbReference type="InterPro" id="IPR011527">
    <property type="entry name" value="ABC1_TM_dom"/>
</dbReference>
<dbReference type="PANTHER" id="PTHR43394:SF1">
    <property type="entry name" value="ATP-BINDING CASSETTE SUB-FAMILY B MEMBER 10, MITOCHONDRIAL"/>
    <property type="match status" value="1"/>
</dbReference>
<dbReference type="InterPro" id="IPR027417">
    <property type="entry name" value="P-loop_NTPase"/>
</dbReference>
<feature type="region of interest" description="Disordered" evidence="9">
    <location>
        <begin position="1"/>
        <end position="33"/>
    </location>
</feature>
<evidence type="ECO:0000256" key="3">
    <source>
        <dbReference type="ARBA" id="ARBA00022475"/>
    </source>
</evidence>
<dbReference type="PROSITE" id="PS00211">
    <property type="entry name" value="ABC_TRANSPORTER_1"/>
    <property type="match status" value="1"/>
</dbReference>
<dbReference type="InterPro" id="IPR036640">
    <property type="entry name" value="ABC1_TM_sf"/>
</dbReference>
<dbReference type="EMBL" id="SLZZ01000026">
    <property type="protein sequence ID" value="TCS75977.1"/>
    <property type="molecule type" value="Genomic_DNA"/>
</dbReference>
<feature type="transmembrane region" description="Helical" evidence="10">
    <location>
        <begin position="55"/>
        <end position="75"/>
    </location>
</feature>
<protein>
    <submittedName>
        <fullName evidence="13">ATP-binding cassette subfamily B protein</fullName>
    </submittedName>
</protein>
<comment type="subcellular location">
    <subcellularLocation>
        <location evidence="1">Cell membrane</location>
        <topology evidence="1">Multi-pass membrane protein</topology>
    </subcellularLocation>
</comment>
<name>A0A4R3K1Y0_9FIRM</name>
<evidence type="ECO:0000256" key="2">
    <source>
        <dbReference type="ARBA" id="ARBA00022448"/>
    </source>
</evidence>
<dbReference type="AlphaFoldDB" id="A0A4R3K1Y0"/>
<dbReference type="SUPFAM" id="SSF90123">
    <property type="entry name" value="ABC transporter transmembrane region"/>
    <property type="match status" value="1"/>
</dbReference>
<dbReference type="Pfam" id="PF00664">
    <property type="entry name" value="ABC_membrane"/>
    <property type="match status" value="1"/>
</dbReference>
<evidence type="ECO:0000256" key="5">
    <source>
        <dbReference type="ARBA" id="ARBA00022741"/>
    </source>
</evidence>
<dbReference type="Pfam" id="PF00005">
    <property type="entry name" value="ABC_tran"/>
    <property type="match status" value="1"/>
</dbReference>
<evidence type="ECO:0000256" key="10">
    <source>
        <dbReference type="SAM" id="Phobius"/>
    </source>
</evidence>
<evidence type="ECO:0000256" key="9">
    <source>
        <dbReference type="SAM" id="MobiDB-lite"/>
    </source>
</evidence>
<feature type="domain" description="ABC transporter" evidence="11">
    <location>
        <begin position="386"/>
        <end position="620"/>
    </location>
</feature>
<evidence type="ECO:0000256" key="7">
    <source>
        <dbReference type="ARBA" id="ARBA00022989"/>
    </source>
</evidence>
<evidence type="ECO:0000313" key="13">
    <source>
        <dbReference type="EMBL" id="TCS75977.1"/>
    </source>
</evidence>
<proteinExistence type="predicted"/>
<evidence type="ECO:0000259" key="12">
    <source>
        <dbReference type="PROSITE" id="PS50929"/>
    </source>
</evidence>
<dbReference type="PROSITE" id="PS50929">
    <property type="entry name" value="ABC_TM1F"/>
    <property type="match status" value="1"/>
</dbReference>
<keyword evidence="8 10" id="KW-0472">Membrane</keyword>
<evidence type="ECO:0000256" key="1">
    <source>
        <dbReference type="ARBA" id="ARBA00004651"/>
    </source>
</evidence>
<dbReference type="GO" id="GO:0005524">
    <property type="term" value="F:ATP binding"/>
    <property type="evidence" value="ECO:0007669"/>
    <property type="project" value="UniProtKB-KW"/>
</dbReference>
<dbReference type="PROSITE" id="PS50893">
    <property type="entry name" value="ABC_TRANSPORTER_2"/>
    <property type="match status" value="1"/>
</dbReference>
<dbReference type="SUPFAM" id="SSF52540">
    <property type="entry name" value="P-loop containing nucleoside triphosphate hydrolases"/>
    <property type="match status" value="1"/>
</dbReference>
<sequence length="627" mass="70066">MSVQTMQERGTAAMSRETKAPKRRMGGPMGQMAPGEKAKDFTGTLKKLVAYMGKYKIQLIFVVIFAIGGTVFDIVGPKILGKATTEIFNGLVSKVSGGDGMNFGKIGRILIYTLSLYLVSALCSFVQGYLMTGISQRMTYRLRKEISEKINRIPMNYFDKRTHGEVLSRVTNDIDTLGQSLNQSATQLITSTTSIIGVFVMMLTISPLMTVVTLLILPLSVVFISVVMKHSQKYFRGQQEYLGEVNGQVEEVYGGHSIVKAFNKEKDVLEEFEETNNKLYDSAWKSQFISGIMMPIMQFIGNLGYVVVVILGGYLAAKKTIEVGDIQSFTQYVRRFTQPIQQLAQVSNLLQSTAAASERVFEFLEEKEEDQTVENPVSVEGLQGNVEFDHVHFGYNEDKIIINDFSTKVQEGRKIAIVGPTGAGKTTMIKLLMRFYDVNAGAILVDGHDIRDFNRGELRQMFGMVLQDTWLFHGTIRDNIRYGKLDATEDEIIEAAKAAHVHRFVQTLPGGYDMELNEEANNISQGQKQLLTIARAILADPKILILDEATSSVDTRTEVQIQKAMDTLMKGRTSFVIAHRLSTIRDADLILVMKDGDIVEQGNHEELIRKNGFYAELYNSQFEKAAS</sequence>
<keyword evidence="2" id="KW-0813">Transport</keyword>
<feature type="transmembrane region" description="Helical" evidence="10">
    <location>
        <begin position="109"/>
        <end position="134"/>
    </location>
</feature>
<dbReference type="GO" id="GO:0015421">
    <property type="term" value="F:ABC-type oligopeptide transporter activity"/>
    <property type="evidence" value="ECO:0007669"/>
    <property type="project" value="TreeGrafter"/>
</dbReference>